<comment type="caution">
    <text evidence="1">The sequence shown here is derived from an EMBL/GenBank/DDBJ whole genome shotgun (WGS) entry which is preliminary data.</text>
</comment>
<dbReference type="EMBL" id="BAABGZ010000008">
    <property type="protein sequence ID" value="GAA4348120.1"/>
    <property type="molecule type" value="Genomic_DNA"/>
</dbReference>
<accession>A0ABP8HZG5</accession>
<proteinExistence type="predicted"/>
<sequence length="77" mass="8105">MPGLGLLALPDAPARRLAGYDLHTGLSIEAVLPEGTRHAGSATVEEITRQAQTQRGLLLDLGALAHLPAGTEIWLLE</sequence>
<dbReference type="Proteomes" id="UP001501153">
    <property type="component" value="Unassembled WGS sequence"/>
</dbReference>
<name>A0ABP8HZG5_9BACT</name>
<organism evidence="1 2">
    <name type="scientific">Hymenobacter saemangeumensis</name>
    <dbReference type="NCBI Taxonomy" id="1084522"/>
    <lineage>
        <taxon>Bacteria</taxon>
        <taxon>Pseudomonadati</taxon>
        <taxon>Bacteroidota</taxon>
        <taxon>Cytophagia</taxon>
        <taxon>Cytophagales</taxon>
        <taxon>Hymenobacteraceae</taxon>
        <taxon>Hymenobacter</taxon>
    </lineage>
</organism>
<protein>
    <submittedName>
        <fullName evidence="1">Uncharacterized protein</fullName>
    </submittedName>
</protein>
<keyword evidence="2" id="KW-1185">Reference proteome</keyword>
<reference evidence="2" key="1">
    <citation type="journal article" date="2019" name="Int. J. Syst. Evol. Microbiol.">
        <title>The Global Catalogue of Microorganisms (GCM) 10K type strain sequencing project: providing services to taxonomists for standard genome sequencing and annotation.</title>
        <authorList>
            <consortium name="The Broad Institute Genomics Platform"/>
            <consortium name="The Broad Institute Genome Sequencing Center for Infectious Disease"/>
            <person name="Wu L."/>
            <person name="Ma J."/>
        </authorList>
    </citation>
    <scope>NUCLEOTIDE SEQUENCE [LARGE SCALE GENOMIC DNA]</scope>
    <source>
        <strain evidence="2">JCM 17923</strain>
    </source>
</reference>
<evidence type="ECO:0000313" key="2">
    <source>
        <dbReference type="Proteomes" id="UP001501153"/>
    </source>
</evidence>
<evidence type="ECO:0000313" key="1">
    <source>
        <dbReference type="EMBL" id="GAA4348120.1"/>
    </source>
</evidence>
<gene>
    <name evidence="1" type="ORF">GCM10023185_03740</name>
</gene>